<evidence type="ECO:0000259" key="10">
    <source>
        <dbReference type="Pfam" id="PF04209"/>
    </source>
</evidence>
<dbReference type="GO" id="GO:0005737">
    <property type="term" value="C:cytoplasm"/>
    <property type="evidence" value="ECO:0007669"/>
    <property type="project" value="TreeGrafter"/>
</dbReference>
<feature type="domain" description="Homogentisate 1,2-dioxygenase N-terminal" evidence="11">
    <location>
        <begin position="15"/>
        <end position="299"/>
    </location>
</feature>
<dbReference type="Pfam" id="PF20510">
    <property type="entry name" value="HgmA_N"/>
    <property type="match status" value="1"/>
</dbReference>
<sequence length="461" mass="51105">MAPPVTDFTVKEKYTYLEGLGNYHSSEAFPGANPLVNNTPQKPPYGLRTERISGTSFTAPRHRNLQTWLYRTASSLHHDGFTPYTSQPSPSRPTFISPDSYMWPALPDLDPATDWLSQRLLAGNGDPLTKTGVAIWVFAIDQSMPARTAFSSLDGELLIIPQSGSLDIQTELGKLLVRQNEICVIPRGIRHRVSLVPDSPTCRGYICELYQGHFQLPDLGAIGSTGLANVRDFQIPTAHYDGQLIDSIPTPTPLDPKDVDQNYTIISRQAMRLWATTQSHTPFDVAAWHGTCYPYKFDLGRFCVMGNALFDEHDPSLYAVLSAPSNRDTGSSAVEFLVIPPRWQVAEDTFWLPYFHRNTMNEFYGPIITAQDRSHGLNGGQDDTARQFRPFMAGLNGSMVTHGAAESDFKHASERSLAPEKLMADGLSMFVLETELPLLLSEWAAKAAIMNGGRKKAEAKI</sequence>
<dbReference type="GO" id="GO:0046872">
    <property type="term" value="F:metal ion binding"/>
    <property type="evidence" value="ECO:0007669"/>
    <property type="project" value="UniProtKB-KW"/>
</dbReference>
<dbReference type="InterPro" id="IPR046452">
    <property type="entry name" value="HgmA_N"/>
</dbReference>
<dbReference type="SUPFAM" id="SSF51182">
    <property type="entry name" value="RmlC-like cupins"/>
    <property type="match status" value="1"/>
</dbReference>
<comment type="cofactor">
    <cofactor evidence="1 9">
        <name>Fe cation</name>
        <dbReference type="ChEBI" id="CHEBI:24875"/>
    </cofactor>
</comment>
<name>A0A438NAB2_EXOME</name>
<dbReference type="InterPro" id="IPR014710">
    <property type="entry name" value="RmlC-like_jellyroll"/>
</dbReference>
<dbReference type="Proteomes" id="UP000288859">
    <property type="component" value="Unassembled WGS sequence"/>
</dbReference>
<keyword evidence="5 9" id="KW-0479">Metal-binding</keyword>
<evidence type="ECO:0000256" key="6">
    <source>
        <dbReference type="ARBA" id="ARBA00022964"/>
    </source>
</evidence>
<accession>A0A438NAB2</accession>
<organism evidence="12 13">
    <name type="scientific">Exophiala mesophila</name>
    <name type="common">Black yeast-like fungus</name>
    <dbReference type="NCBI Taxonomy" id="212818"/>
    <lineage>
        <taxon>Eukaryota</taxon>
        <taxon>Fungi</taxon>
        <taxon>Dikarya</taxon>
        <taxon>Ascomycota</taxon>
        <taxon>Pezizomycotina</taxon>
        <taxon>Eurotiomycetes</taxon>
        <taxon>Chaetothyriomycetidae</taxon>
        <taxon>Chaetothyriales</taxon>
        <taxon>Herpotrichiellaceae</taxon>
        <taxon>Exophiala</taxon>
    </lineage>
</organism>
<feature type="domain" description="Homogentisate 1,2-dioxygenase C-terminal" evidence="10">
    <location>
        <begin position="301"/>
        <end position="451"/>
    </location>
</feature>
<dbReference type="VEuPathDB" id="FungiDB:PV10_03501"/>
<keyword evidence="6" id="KW-0223">Dioxygenase</keyword>
<evidence type="ECO:0000259" key="11">
    <source>
        <dbReference type="Pfam" id="PF20510"/>
    </source>
</evidence>
<evidence type="ECO:0000256" key="5">
    <source>
        <dbReference type="ARBA" id="ARBA00022723"/>
    </source>
</evidence>
<dbReference type="UniPathway" id="UPA00139">
    <property type="reaction ID" value="UER00339"/>
</dbReference>
<keyword evidence="7" id="KW-0560">Oxidoreductase</keyword>
<proteinExistence type="inferred from homology"/>
<comment type="pathway">
    <text evidence="2">Amino-acid degradation; L-phenylalanine degradation; acetoacetate and fumarate from L-phenylalanine: step 4/6.</text>
</comment>
<feature type="binding site" evidence="9">
    <location>
        <position position="402"/>
    </location>
    <ligand>
        <name>Fe cation</name>
        <dbReference type="ChEBI" id="CHEBI:24875"/>
    </ligand>
</feature>
<reference evidence="12 13" key="1">
    <citation type="submission" date="2017-03" db="EMBL/GenBank/DDBJ databases">
        <title>Genomes of endolithic fungi from Antarctica.</title>
        <authorList>
            <person name="Coleine C."/>
            <person name="Masonjones S."/>
            <person name="Stajich J.E."/>
        </authorList>
    </citation>
    <scope>NUCLEOTIDE SEQUENCE [LARGE SCALE GENOMIC DNA]</scope>
    <source>
        <strain evidence="12 13">CCFEE 6314</strain>
    </source>
</reference>
<dbReference type="Pfam" id="PF04209">
    <property type="entry name" value="HgmA_C"/>
    <property type="match status" value="1"/>
</dbReference>
<evidence type="ECO:0000256" key="9">
    <source>
        <dbReference type="PIRSR" id="PIRSR605708-2"/>
    </source>
</evidence>
<evidence type="ECO:0000256" key="3">
    <source>
        <dbReference type="ARBA" id="ARBA00007757"/>
    </source>
</evidence>
<feature type="binding site" evidence="9">
    <location>
        <position position="356"/>
    </location>
    <ligand>
        <name>Fe cation</name>
        <dbReference type="ChEBI" id="CHEBI:24875"/>
    </ligand>
</feature>
<protein>
    <recommendedName>
        <fullName evidence="4">homogentisate 1,2-dioxygenase</fullName>
        <ecNumber evidence="4">1.13.11.5</ecNumber>
    </recommendedName>
</protein>
<feature type="binding site" evidence="9">
    <location>
        <position position="362"/>
    </location>
    <ligand>
        <name>Fe cation</name>
        <dbReference type="ChEBI" id="CHEBI:24875"/>
    </ligand>
</feature>
<feature type="binding site" evidence="9">
    <location>
        <position position="402"/>
    </location>
    <ligand>
        <name>homogentisate</name>
        <dbReference type="ChEBI" id="CHEBI:16169"/>
    </ligand>
</feature>
<dbReference type="EC" id="1.13.11.5" evidence="4"/>
<evidence type="ECO:0000256" key="1">
    <source>
        <dbReference type="ARBA" id="ARBA00001962"/>
    </source>
</evidence>
<gene>
    <name evidence="12" type="ORF">B0A52_03971</name>
</gene>
<dbReference type="InterPro" id="IPR005708">
    <property type="entry name" value="Homogentis_dOase"/>
</dbReference>
<dbReference type="AlphaFoldDB" id="A0A438NAB2"/>
<evidence type="ECO:0000313" key="13">
    <source>
        <dbReference type="Proteomes" id="UP000288859"/>
    </source>
</evidence>
<dbReference type="InterPro" id="IPR046451">
    <property type="entry name" value="HgmA_C"/>
</dbReference>
<comment type="caution">
    <text evidence="12">The sequence shown here is derived from an EMBL/GenBank/DDBJ whole genome shotgun (WGS) entry which is preliminary data.</text>
</comment>
<dbReference type="PANTHER" id="PTHR11056:SF0">
    <property type="entry name" value="HOMOGENTISATE 1,2-DIOXYGENASE"/>
    <property type="match status" value="1"/>
</dbReference>
<dbReference type="Gene3D" id="2.60.120.10">
    <property type="entry name" value="Jelly Rolls"/>
    <property type="match status" value="1"/>
</dbReference>
<dbReference type="GO" id="GO:0004411">
    <property type="term" value="F:homogentisate 1,2-dioxygenase activity"/>
    <property type="evidence" value="ECO:0007669"/>
    <property type="project" value="UniProtKB-EC"/>
</dbReference>
<dbReference type="InterPro" id="IPR011051">
    <property type="entry name" value="RmlC_Cupin_sf"/>
</dbReference>
<evidence type="ECO:0000256" key="7">
    <source>
        <dbReference type="ARBA" id="ARBA00023002"/>
    </source>
</evidence>
<dbReference type="PANTHER" id="PTHR11056">
    <property type="entry name" value="HOMOGENTISATE 1,2-DIOXYGENASE"/>
    <property type="match status" value="1"/>
</dbReference>
<keyword evidence="8 9" id="KW-0408">Iron</keyword>
<comment type="similarity">
    <text evidence="3">Belongs to the homogentisate dioxygenase family.</text>
</comment>
<dbReference type="GO" id="GO:0006559">
    <property type="term" value="P:L-phenylalanine catabolic process"/>
    <property type="evidence" value="ECO:0007669"/>
    <property type="project" value="UniProtKB-UniPathway"/>
</dbReference>
<evidence type="ECO:0000256" key="2">
    <source>
        <dbReference type="ARBA" id="ARBA00004704"/>
    </source>
</evidence>
<dbReference type="OrthoDB" id="1689029at2759"/>
<evidence type="ECO:0000313" key="12">
    <source>
        <dbReference type="EMBL" id="RVX72575.1"/>
    </source>
</evidence>
<evidence type="ECO:0000256" key="8">
    <source>
        <dbReference type="ARBA" id="ARBA00023004"/>
    </source>
</evidence>
<evidence type="ECO:0000256" key="4">
    <source>
        <dbReference type="ARBA" id="ARBA00013127"/>
    </source>
</evidence>
<dbReference type="GO" id="GO:0006570">
    <property type="term" value="P:tyrosine metabolic process"/>
    <property type="evidence" value="ECO:0007669"/>
    <property type="project" value="InterPro"/>
</dbReference>
<dbReference type="EMBL" id="NAJM01000011">
    <property type="protein sequence ID" value="RVX72575.1"/>
    <property type="molecule type" value="Genomic_DNA"/>
</dbReference>